<dbReference type="AlphaFoldDB" id="S9ZMI4"/>
<dbReference type="EMBL" id="ATJV01000049">
    <property type="protein sequence ID" value="EPZ15826.1"/>
    <property type="molecule type" value="Genomic_DNA"/>
</dbReference>
<feature type="repeat" description="TPR" evidence="1">
    <location>
        <begin position="24"/>
        <end position="57"/>
    </location>
</feature>
<name>S9ZMI4_9RHOO</name>
<reference evidence="3 4" key="1">
    <citation type="submission" date="2013-06" db="EMBL/GenBank/DDBJ databases">
        <title>Draft genome sequence of Thauera terpenica.</title>
        <authorList>
            <person name="Liu B."/>
            <person name="Frostegard A.H."/>
            <person name="Shapleigh J.P."/>
        </authorList>
    </citation>
    <scope>NUCLEOTIDE SEQUENCE [LARGE SCALE GENOMIC DNA]</scope>
    <source>
        <strain evidence="3 4">58Eu</strain>
    </source>
</reference>
<evidence type="ECO:0000256" key="1">
    <source>
        <dbReference type="PROSITE-ProRule" id="PRU00339"/>
    </source>
</evidence>
<sequence>MFGEIIGNYVYVLDKSEKTFWMRPQIHLEMGRVYEQMRDKGAAMGQYAQAVSFNPDFQAAYLPLIAVQRDLGDPKSALATAAEGLRRFPSSKGLKKAYLDLGGKEPFPEPIMKEAAVPRNARPQASPVTTEEGRQGSEASAELESAGKSAPDAQAESVADEVNRGCRFCPPDEIQQRWRDSFGEPVEQ</sequence>
<evidence type="ECO:0000313" key="4">
    <source>
        <dbReference type="Proteomes" id="UP000015455"/>
    </source>
</evidence>
<evidence type="ECO:0000256" key="2">
    <source>
        <dbReference type="SAM" id="MobiDB-lite"/>
    </source>
</evidence>
<organism evidence="3 4">
    <name type="scientific">Thauera terpenica 58Eu</name>
    <dbReference type="NCBI Taxonomy" id="1348657"/>
    <lineage>
        <taxon>Bacteria</taxon>
        <taxon>Pseudomonadati</taxon>
        <taxon>Pseudomonadota</taxon>
        <taxon>Betaproteobacteria</taxon>
        <taxon>Rhodocyclales</taxon>
        <taxon>Zoogloeaceae</taxon>
        <taxon>Thauera</taxon>
    </lineage>
</organism>
<dbReference type="InterPro" id="IPR011990">
    <property type="entry name" value="TPR-like_helical_dom_sf"/>
</dbReference>
<dbReference type="InterPro" id="IPR019734">
    <property type="entry name" value="TPR_rpt"/>
</dbReference>
<protein>
    <submittedName>
        <fullName evidence="3">Uncharacterized protein</fullName>
    </submittedName>
</protein>
<dbReference type="STRING" id="1348657.M622_13800"/>
<dbReference type="PROSITE" id="PS50005">
    <property type="entry name" value="TPR"/>
    <property type="match status" value="1"/>
</dbReference>
<gene>
    <name evidence="3" type="ORF">M622_13800</name>
</gene>
<feature type="region of interest" description="Disordered" evidence="2">
    <location>
        <begin position="117"/>
        <end position="188"/>
    </location>
</feature>
<accession>S9ZMI4</accession>
<dbReference type="eggNOG" id="COG4783">
    <property type="taxonomic scope" value="Bacteria"/>
</dbReference>
<keyword evidence="1" id="KW-0802">TPR repeat</keyword>
<dbReference type="Gene3D" id="1.25.40.10">
    <property type="entry name" value="Tetratricopeptide repeat domain"/>
    <property type="match status" value="1"/>
</dbReference>
<comment type="caution">
    <text evidence="3">The sequence shown here is derived from an EMBL/GenBank/DDBJ whole genome shotgun (WGS) entry which is preliminary data.</text>
</comment>
<dbReference type="SUPFAM" id="SSF48452">
    <property type="entry name" value="TPR-like"/>
    <property type="match status" value="1"/>
</dbReference>
<evidence type="ECO:0000313" key="3">
    <source>
        <dbReference type="EMBL" id="EPZ15826.1"/>
    </source>
</evidence>
<keyword evidence="4" id="KW-1185">Reference proteome</keyword>
<dbReference type="Proteomes" id="UP000015455">
    <property type="component" value="Unassembled WGS sequence"/>
</dbReference>
<proteinExistence type="predicted"/>